<keyword evidence="3" id="KW-1185">Reference proteome</keyword>
<protein>
    <recommendedName>
        <fullName evidence="1">Protein NO VEIN C-terminal domain-containing protein</fullName>
    </recommendedName>
</protein>
<dbReference type="InterPro" id="IPR024975">
    <property type="entry name" value="NOV_C"/>
</dbReference>
<feature type="domain" description="Protein NO VEIN C-terminal" evidence="1">
    <location>
        <begin position="169"/>
        <end position="231"/>
    </location>
</feature>
<evidence type="ECO:0000313" key="3">
    <source>
        <dbReference type="Proteomes" id="UP000321386"/>
    </source>
</evidence>
<evidence type="ECO:0000259" key="1">
    <source>
        <dbReference type="Pfam" id="PF13020"/>
    </source>
</evidence>
<dbReference type="RefSeq" id="WP_146804804.1">
    <property type="nucleotide sequence ID" value="NZ_BJUA01000001.1"/>
</dbReference>
<dbReference type="Pfam" id="PF13020">
    <property type="entry name" value="NOV_C"/>
    <property type="match status" value="1"/>
</dbReference>
<gene>
    <name evidence="2" type="ORF">CPE01_02370</name>
</gene>
<comment type="caution">
    <text evidence="2">The sequence shown here is derived from an EMBL/GenBank/DDBJ whole genome shotgun (WGS) entry which is preliminary data.</text>
</comment>
<dbReference type="OrthoDB" id="5114855at2"/>
<accession>A0A510UPC3</accession>
<dbReference type="Proteomes" id="UP000321386">
    <property type="component" value="Unassembled WGS sequence"/>
</dbReference>
<dbReference type="EMBL" id="BJUA01000001">
    <property type="protein sequence ID" value="GEK16504.1"/>
    <property type="molecule type" value="Genomic_DNA"/>
</dbReference>
<dbReference type="AlphaFoldDB" id="A0A510UPC3"/>
<reference evidence="2 3" key="1">
    <citation type="submission" date="2019-07" db="EMBL/GenBank/DDBJ databases">
        <title>Whole genome shotgun sequence of Cellulomonas persica NBRC 101101.</title>
        <authorList>
            <person name="Hosoyama A."/>
            <person name="Uohara A."/>
            <person name="Ohji S."/>
            <person name="Ichikawa N."/>
        </authorList>
    </citation>
    <scope>NUCLEOTIDE SEQUENCE [LARGE SCALE GENOMIC DNA]</scope>
    <source>
        <strain evidence="2 3">NBRC 101101</strain>
    </source>
</reference>
<name>A0A510UPC3_9CELL</name>
<evidence type="ECO:0000313" key="2">
    <source>
        <dbReference type="EMBL" id="GEK16504.1"/>
    </source>
</evidence>
<proteinExistence type="predicted"/>
<organism evidence="2 3">
    <name type="scientific">Cellulomonas persica</name>
    <dbReference type="NCBI Taxonomy" id="76861"/>
    <lineage>
        <taxon>Bacteria</taxon>
        <taxon>Bacillati</taxon>
        <taxon>Actinomycetota</taxon>
        <taxon>Actinomycetes</taxon>
        <taxon>Micrococcales</taxon>
        <taxon>Cellulomonadaceae</taxon>
        <taxon>Cellulomonas</taxon>
    </lineage>
</organism>
<sequence>MIPTHGAATSVFHLANAIRHGSVADIPSWLRAARDRSAYLAAATDHEPAANFLIKAGLVSLASAIGTSARLRAVADVADRTTLVAIASMMLELDPPAWLPVAIAGGQVRWEVVPSRDLDGMEWLQPELEQMMLSAMLASSPETDQLPLGIGRAAELAVFAGLKSRGGYATHVAEISDRFGYDIESIDRETSRWEVKGCTERTRGTFHLSRNEFEKCRLHGAEWRLVQVEFSGAALVAEHVTASHVASIREVSSAEILSLVPMDTAEFRWEESALLAPRPQAWVESEVAVPSDLRLPALETLGCEVIERRRARRGGE</sequence>